<dbReference type="InterPro" id="IPR024302">
    <property type="entry name" value="SusD-like"/>
</dbReference>
<dbReference type="Proteomes" id="UP000005141">
    <property type="component" value="Unassembled WGS sequence"/>
</dbReference>
<gene>
    <name evidence="2" type="ORF">HMPREF9431_01719</name>
</gene>
<keyword evidence="1" id="KW-0732">Signal</keyword>
<keyword evidence="3" id="KW-1185">Reference proteome</keyword>
<dbReference type="PATRIC" id="fig|702438.4.peg.1778"/>
<dbReference type="Pfam" id="PF12741">
    <property type="entry name" value="SusD-like"/>
    <property type="match status" value="1"/>
</dbReference>
<dbReference type="Gene3D" id="1.25.40.390">
    <property type="match status" value="1"/>
</dbReference>
<dbReference type="eggNOG" id="COG4198">
    <property type="taxonomic scope" value="Bacteria"/>
</dbReference>
<dbReference type="OrthoDB" id="1387301at2"/>
<evidence type="ECO:0000313" key="3">
    <source>
        <dbReference type="Proteomes" id="UP000005141"/>
    </source>
</evidence>
<name>G1WD18_9BACT</name>
<dbReference type="GeneID" id="95426312"/>
<dbReference type="PROSITE" id="PS51257">
    <property type="entry name" value="PROKAR_LIPOPROTEIN"/>
    <property type="match status" value="1"/>
</dbReference>
<dbReference type="SUPFAM" id="SSF48452">
    <property type="entry name" value="TPR-like"/>
    <property type="match status" value="1"/>
</dbReference>
<organism evidence="2 3">
    <name type="scientific">Segatella oulorum F0390</name>
    <dbReference type="NCBI Taxonomy" id="702438"/>
    <lineage>
        <taxon>Bacteria</taxon>
        <taxon>Pseudomonadati</taxon>
        <taxon>Bacteroidota</taxon>
        <taxon>Bacteroidia</taxon>
        <taxon>Bacteroidales</taxon>
        <taxon>Prevotellaceae</taxon>
        <taxon>Segatella</taxon>
    </lineage>
</organism>
<dbReference type="InterPro" id="IPR011990">
    <property type="entry name" value="TPR-like_helical_dom_sf"/>
</dbReference>
<dbReference type="EMBL" id="ADGI01000054">
    <property type="protein sequence ID" value="EGV30249.1"/>
    <property type="molecule type" value="Genomic_DNA"/>
</dbReference>
<evidence type="ECO:0000256" key="1">
    <source>
        <dbReference type="SAM" id="SignalP"/>
    </source>
</evidence>
<feature type="signal peptide" evidence="1">
    <location>
        <begin position="1"/>
        <end position="24"/>
    </location>
</feature>
<proteinExistence type="predicted"/>
<protein>
    <recommendedName>
        <fullName evidence="4">SusD/RagB family nutrient-binding outer membrane lipoprotein</fullName>
    </recommendedName>
</protein>
<reference evidence="2 3" key="1">
    <citation type="submission" date="2011-07" db="EMBL/GenBank/DDBJ databases">
        <title>The Genome Sequence of Prevotella oulorum F0390.</title>
        <authorList>
            <consortium name="The Broad Institute Genome Sequencing Platform"/>
            <consortium name="The Broad Institute Genome Sequencing Center for Infectious Disease"/>
            <person name="Earl A."/>
            <person name="Ward D."/>
            <person name="Feldgarden M."/>
            <person name="Gevers D."/>
            <person name="Izard J."/>
            <person name="Ganesan A."/>
            <person name="Baranova O.V."/>
            <person name="Blanton J.M."/>
            <person name="Tanner A.C."/>
            <person name="Dewhirst F.E."/>
            <person name="Young S.K."/>
            <person name="Zeng Q."/>
            <person name="Gargeya S."/>
            <person name="Fitzgerald M."/>
            <person name="Haas B."/>
            <person name="Abouelleil A."/>
            <person name="Alvarado L."/>
            <person name="Arachchi H.M."/>
            <person name="Berlin A."/>
            <person name="Brown A."/>
            <person name="Chapman S.B."/>
            <person name="Chen Z."/>
            <person name="Dunbar C."/>
            <person name="Freedman E."/>
            <person name="Gearin G."/>
            <person name="Gellesch M."/>
            <person name="Goldberg J."/>
            <person name="Griggs A."/>
            <person name="Gujja S."/>
            <person name="Heiman D."/>
            <person name="Howarth C."/>
            <person name="Larson L."/>
            <person name="Lui A."/>
            <person name="MacDonald P.J.P."/>
            <person name="Mehta T."/>
            <person name="Montmayeur A."/>
            <person name="Murphy C."/>
            <person name="Neiman D."/>
            <person name="Pearson M."/>
            <person name="Priest M."/>
            <person name="Roberts A."/>
            <person name="Saif S."/>
            <person name="Shea T."/>
            <person name="Shenoy N."/>
            <person name="Sisk P."/>
            <person name="Stolte C."/>
            <person name="Sykes S."/>
            <person name="Wortman J."/>
            <person name="Nusbaum C."/>
            <person name="Birren B."/>
        </authorList>
    </citation>
    <scope>NUCLEOTIDE SEQUENCE [LARGE SCALE GENOMIC DNA]</scope>
    <source>
        <strain evidence="2 3">F0390</strain>
    </source>
</reference>
<sequence>MKPIKRIISIALLILGLASCTNNFEDYNTNHYAIYKGDPSVLLPAMMEPLMFVQQNNSQMVDQMVGALGGYMTCSNRWGGQNFDTFNASEGWNALPFNTPFKGLVNLYSIEESTRKSGHYWAMATLLKAAVLMRVTDCYGPIPYSSIVNGQFNTAYESVEDVYAHIIADLTSAANTLYQYSRQYPSSRPLAANDLLYAGDYSKWARLANSIALRAAVRIGNQTAAEQICNSAAGLIDANQYNALMSPGVQGNPYQLASTSWGDLRASSSIVDYMNGYNDPRCSAYFTASAFDPSRYIGMRTGEASFQKNDVANYSLPKFQTTSPLPICVAAEVSFLKAECALRGWNVGGTAQTFYEQGIKLSMEQYGVDAATIQAYIHNNTATPDGHANDPRGSKYNYHRNTTVKIEWDADGSDHNLERIITQKWIAIYPMGLEAWAEYRRTGFPELAPSLDNLNPQVITNVQRGMRRLRYPDTERDLNKQNYEAAVRLLNGADNEATDLPWAKRN</sequence>
<comment type="caution">
    <text evidence="2">The sequence shown here is derived from an EMBL/GenBank/DDBJ whole genome shotgun (WGS) entry which is preliminary data.</text>
</comment>
<evidence type="ECO:0008006" key="4">
    <source>
        <dbReference type="Google" id="ProtNLM"/>
    </source>
</evidence>
<dbReference type="RefSeq" id="WP_004380777.1">
    <property type="nucleotide sequence ID" value="NZ_JH114216.1"/>
</dbReference>
<accession>G1WD18</accession>
<dbReference type="HOGENOM" id="CLU_025928_1_0_10"/>
<feature type="chain" id="PRO_5003425961" description="SusD/RagB family nutrient-binding outer membrane lipoprotein" evidence="1">
    <location>
        <begin position="25"/>
        <end position="506"/>
    </location>
</feature>
<evidence type="ECO:0000313" key="2">
    <source>
        <dbReference type="EMBL" id="EGV30249.1"/>
    </source>
</evidence>
<dbReference type="AlphaFoldDB" id="G1WD18"/>